<dbReference type="Proteomes" id="UP001054889">
    <property type="component" value="Unassembled WGS sequence"/>
</dbReference>
<name>A0AAV5ER43_ELECO</name>
<protein>
    <submittedName>
        <fullName evidence="1">Uncharacterized protein</fullName>
    </submittedName>
</protein>
<proteinExistence type="predicted"/>
<evidence type="ECO:0000313" key="2">
    <source>
        <dbReference type="Proteomes" id="UP001054889"/>
    </source>
</evidence>
<reference evidence="1" key="1">
    <citation type="journal article" date="2018" name="DNA Res.">
        <title>Multiple hybrid de novo genome assembly of finger millet, an orphan allotetraploid crop.</title>
        <authorList>
            <person name="Hatakeyama M."/>
            <person name="Aluri S."/>
            <person name="Balachadran M.T."/>
            <person name="Sivarajan S.R."/>
            <person name="Patrignani A."/>
            <person name="Gruter S."/>
            <person name="Poveda L."/>
            <person name="Shimizu-Inatsugi R."/>
            <person name="Baeten J."/>
            <person name="Francoijs K.J."/>
            <person name="Nataraja K.N."/>
            <person name="Reddy Y.A.N."/>
            <person name="Phadnis S."/>
            <person name="Ravikumar R.L."/>
            <person name="Schlapbach R."/>
            <person name="Sreeman S.M."/>
            <person name="Shimizu K.K."/>
        </authorList>
    </citation>
    <scope>NUCLEOTIDE SEQUENCE</scope>
</reference>
<dbReference type="EMBL" id="BQKI01000077">
    <property type="protein sequence ID" value="GJN25071.1"/>
    <property type="molecule type" value="Genomic_DNA"/>
</dbReference>
<keyword evidence="2" id="KW-1185">Reference proteome</keyword>
<evidence type="ECO:0000313" key="1">
    <source>
        <dbReference type="EMBL" id="GJN25071.1"/>
    </source>
</evidence>
<reference evidence="1" key="2">
    <citation type="submission" date="2021-12" db="EMBL/GenBank/DDBJ databases">
        <title>Resequencing data analysis of finger millet.</title>
        <authorList>
            <person name="Hatakeyama M."/>
            <person name="Aluri S."/>
            <person name="Balachadran M.T."/>
            <person name="Sivarajan S.R."/>
            <person name="Poveda L."/>
            <person name="Shimizu-Inatsugi R."/>
            <person name="Schlapbach R."/>
            <person name="Sreeman S.M."/>
            <person name="Shimizu K.K."/>
        </authorList>
    </citation>
    <scope>NUCLEOTIDE SEQUENCE</scope>
</reference>
<organism evidence="1 2">
    <name type="scientific">Eleusine coracana subsp. coracana</name>
    <dbReference type="NCBI Taxonomy" id="191504"/>
    <lineage>
        <taxon>Eukaryota</taxon>
        <taxon>Viridiplantae</taxon>
        <taxon>Streptophyta</taxon>
        <taxon>Embryophyta</taxon>
        <taxon>Tracheophyta</taxon>
        <taxon>Spermatophyta</taxon>
        <taxon>Magnoliopsida</taxon>
        <taxon>Liliopsida</taxon>
        <taxon>Poales</taxon>
        <taxon>Poaceae</taxon>
        <taxon>PACMAD clade</taxon>
        <taxon>Chloridoideae</taxon>
        <taxon>Cynodonteae</taxon>
        <taxon>Eleusininae</taxon>
        <taxon>Eleusine</taxon>
    </lineage>
</organism>
<comment type="caution">
    <text evidence="1">The sequence shown here is derived from an EMBL/GenBank/DDBJ whole genome shotgun (WGS) entry which is preliminary data.</text>
</comment>
<gene>
    <name evidence="1" type="primary">gb12855</name>
    <name evidence="1" type="ORF">PR202_gb12855</name>
</gene>
<sequence>MGCSLSDIAPNVVERVPARIQSSRSVAEGLQGNNWVDDIQGGLSLVGLYEYFQLWDLIAEILLTQEEDIHIWRLDASGQYISKSAYQAYLNGATTFEPSR</sequence>
<accession>A0AAV5ER43</accession>
<dbReference type="AlphaFoldDB" id="A0AAV5ER43"/>